<organism evidence="3">
    <name type="scientific">Brugia pahangi</name>
    <name type="common">Filarial nematode worm</name>
    <dbReference type="NCBI Taxonomy" id="6280"/>
    <lineage>
        <taxon>Eukaryota</taxon>
        <taxon>Metazoa</taxon>
        <taxon>Ecdysozoa</taxon>
        <taxon>Nematoda</taxon>
        <taxon>Chromadorea</taxon>
        <taxon>Rhabditida</taxon>
        <taxon>Spirurina</taxon>
        <taxon>Spiruromorpha</taxon>
        <taxon>Filarioidea</taxon>
        <taxon>Onchocercidae</taxon>
        <taxon>Brugia</taxon>
    </lineage>
</organism>
<evidence type="ECO:0000313" key="1">
    <source>
        <dbReference type="EMBL" id="VDN86082.1"/>
    </source>
</evidence>
<dbReference type="SUPFAM" id="SSF101576">
    <property type="entry name" value="Supernatant protein factor (SPF), C-terminal domain"/>
    <property type="match status" value="1"/>
</dbReference>
<dbReference type="STRING" id="6280.A0A0N4T9P4"/>
<name>A0A0N4T9P4_BRUPA</name>
<evidence type="ECO:0000313" key="2">
    <source>
        <dbReference type="Proteomes" id="UP000278627"/>
    </source>
</evidence>
<accession>A0A0N4T9P4</accession>
<dbReference type="Gene3D" id="2.60.120.680">
    <property type="entry name" value="GOLD domain"/>
    <property type="match status" value="1"/>
</dbReference>
<reference evidence="3" key="1">
    <citation type="submission" date="2017-02" db="UniProtKB">
        <authorList>
            <consortium name="WormBaseParasite"/>
        </authorList>
    </citation>
    <scope>IDENTIFICATION</scope>
</reference>
<evidence type="ECO:0000313" key="3">
    <source>
        <dbReference type="WBParaSite" id="BPAG_0000493101-mRNA-1"/>
    </source>
</evidence>
<gene>
    <name evidence="1" type="ORF">BPAG_LOCUS4896</name>
</gene>
<reference evidence="1 2" key="2">
    <citation type="submission" date="2018-11" db="EMBL/GenBank/DDBJ databases">
        <authorList>
            <consortium name="Pathogen Informatics"/>
        </authorList>
    </citation>
    <scope>NUCLEOTIDE SEQUENCE [LARGE SCALE GENOMIC DNA]</scope>
</reference>
<dbReference type="InterPro" id="IPR036598">
    <property type="entry name" value="GOLD_dom_sf"/>
</dbReference>
<sequence>SVCNIFSFFFFFRYDPSNDIPASQLQKLKIPAGTLNVVPVIVKDSNPKQKLSWWWRVESGDIDFSIVRSNNLANLNDDSEDDVVIWPRFRLQTLYVPESGKVYL</sequence>
<keyword evidence="2" id="KW-1185">Reference proteome</keyword>
<dbReference type="EMBL" id="UZAD01002876">
    <property type="protein sequence ID" value="VDN86082.1"/>
    <property type="molecule type" value="Genomic_DNA"/>
</dbReference>
<proteinExistence type="predicted"/>
<dbReference type="WBParaSite" id="BPAG_0000493101-mRNA-1">
    <property type="protein sequence ID" value="BPAG_0000493101-mRNA-1"/>
    <property type="gene ID" value="BPAG_0000493101"/>
</dbReference>
<dbReference type="Proteomes" id="UP000278627">
    <property type="component" value="Unassembled WGS sequence"/>
</dbReference>
<protein>
    <submittedName>
        <fullName evidence="3">Mcl1_mid domain-containing protein</fullName>
    </submittedName>
</protein>
<dbReference type="AlphaFoldDB" id="A0A0N4T9P4"/>